<sequence length="277" mass="32694">MIQFWVHLMPFLLAFVLYLLFVQDSTMHYRHSSTYIIGMHFMTTLHVGCYLLYLKTNIARIVKERLYQNRLQRAFWFVFFMALIICLLYILAEMVNEIGNTHIHRVFSLLLYSVFLLGSSFVFFIHGRLKKVSEAVDIAEKFIDRSTSQKCKRKSALVTVPLTKEQKACYRNRIELFIQTLAYLDSDLNKDKFSTQLEIPVQHIAPFLRQEFGKGFNGFINQLRLNYAIRQLKNQELMYTIEDLSMVCGFSSRASFYRNFQAEFGCSPHQYRLDFGL</sequence>
<organism evidence="6 7">
    <name type="scientific">Sphingobacterium faecale</name>
    <dbReference type="NCBI Taxonomy" id="2803775"/>
    <lineage>
        <taxon>Bacteria</taxon>
        <taxon>Pseudomonadati</taxon>
        <taxon>Bacteroidota</taxon>
        <taxon>Sphingobacteriia</taxon>
        <taxon>Sphingobacteriales</taxon>
        <taxon>Sphingobacteriaceae</taxon>
        <taxon>Sphingobacterium</taxon>
    </lineage>
</organism>
<name>A0ABS1R2Z4_9SPHI</name>
<dbReference type="Proteomes" id="UP000625283">
    <property type="component" value="Unassembled WGS sequence"/>
</dbReference>
<protein>
    <submittedName>
        <fullName evidence="6">Helix-turn-helix transcriptional regulator</fullName>
    </submittedName>
</protein>
<dbReference type="InterPro" id="IPR018062">
    <property type="entry name" value="HTH_AraC-typ_CS"/>
</dbReference>
<dbReference type="Pfam" id="PF12833">
    <property type="entry name" value="HTH_18"/>
    <property type="match status" value="1"/>
</dbReference>
<evidence type="ECO:0000313" key="7">
    <source>
        <dbReference type="Proteomes" id="UP000625283"/>
    </source>
</evidence>
<feature type="transmembrane region" description="Helical" evidence="4">
    <location>
        <begin position="104"/>
        <end position="125"/>
    </location>
</feature>
<dbReference type="InterPro" id="IPR009057">
    <property type="entry name" value="Homeodomain-like_sf"/>
</dbReference>
<dbReference type="RefSeq" id="WP_202102807.1">
    <property type="nucleotide sequence ID" value="NZ_JAERTY010000004.1"/>
</dbReference>
<evidence type="ECO:0000259" key="5">
    <source>
        <dbReference type="PROSITE" id="PS01124"/>
    </source>
</evidence>
<keyword evidence="4" id="KW-1133">Transmembrane helix</keyword>
<evidence type="ECO:0000256" key="4">
    <source>
        <dbReference type="SAM" id="Phobius"/>
    </source>
</evidence>
<gene>
    <name evidence="6" type="ORF">JKG61_09880</name>
</gene>
<dbReference type="EMBL" id="JAERTY010000004">
    <property type="protein sequence ID" value="MBL1409058.1"/>
    <property type="molecule type" value="Genomic_DNA"/>
</dbReference>
<dbReference type="InterPro" id="IPR018060">
    <property type="entry name" value="HTH_AraC"/>
</dbReference>
<evidence type="ECO:0000256" key="3">
    <source>
        <dbReference type="ARBA" id="ARBA00023163"/>
    </source>
</evidence>
<dbReference type="PANTHER" id="PTHR43280">
    <property type="entry name" value="ARAC-FAMILY TRANSCRIPTIONAL REGULATOR"/>
    <property type="match status" value="1"/>
</dbReference>
<feature type="domain" description="HTH araC/xylS-type" evidence="5">
    <location>
        <begin position="172"/>
        <end position="274"/>
    </location>
</feature>
<keyword evidence="1" id="KW-0805">Transcription regulation</keyword>
<keyword evidence="4" id="KW-0472">Membrane</keyword>
<dbReference type="PANTHER" id="PTHR43280:SF2">
    <property type="entry name" value="HTH-TYPE TRANSCRIPTIONAL REGULATOR EXSA"/>
    <property type="match status" value="1"/>
</dbReference>
<evidence type="ECO:0000256" key="2">
    <source>
        <dbReference type="ARBA" id="ARBA00023125"/>
    </source>
</evidence>
<keyword evidence="7" id="KW-1185">Reference proteome</keyword>
<dbReference type="SUPFAM" id="SSF46689">
    <property type="entry name" value="Homeodomain-like"/>
    <property type="match status" value="1"/>
</dbReference>
<dbReference type="PROSITE" id="PS00041">
    <property type="entry name" value="HTH_ARAC_FAMILY_1"/>
    <property type="match status" value="1"/>
</dbReference>
<dbReference type="PROSITE" id="PS01124">
    <property type="entry name" value="HTH_ARAC_FAMILY_2"/>
    <property type="match status" value="1"/>
</dbReference>
<feature type="transmembrane region" description="Helical" evidence="4">
    <location>
        <begin position="5"/>
        <end position="22"/>
    </location>
</feature>
<dbReference type="InterPro" id="IPR020449">
    <property type="entry name" value="Tscrpt_reg_AraC-type_HTH"/>
</dbReference>
<accession>A0ABS1R2Z4</accession>
<keyword evidence="3" id="KW-0804">Transcription</keyword>
<feature type="transmembrane region" description="Helical" evidence="4">
    <location>
        <begin position="34"/>
        <end position="53"/>
    </location>
</feature>
<evidence type="ECO:0000256" key="1">
    <source>
        <dbReference type="ARBA" id="ARBA00023015"/>
    </source>
</evidence>
<proteinExistence type="predicted"/>
<keyword evidence="2" id="KW-0238">DNA-binding</keyword>
<dbReference type="Gene3D" id="1.10.10.60">
    <property type="entry name" value="Homeodomain-like"/>
    <property type="match status" value="1"/>
</dbReference>
<comment type="caution">
    <text evidence="6">The sequence shown here is derived from an EMBL/GenBank/DDBJ whole genome shotgun (WGS) entry which is preliminary data.</text>
</comment>
<keyword evidence="4" id="KW-0812">Transmembrane</keyword>
<evidence type="ECO:0000313" key="6">
    <source>
        <dbReference type="EMBL" id="MBL1409058.1"/>
    </source>
</evidence>
<feature type="transmembrane region" description="Helical" evidence="4">
    <location>
        <begin position="74"/>
        <end position="92"/>
    </location>
</feature>
<dbReference type="SMART" id="SM00342">
    <property type="entry name" value="HTH_ARAC"/>
    <property type="match status" value="1"/>
</dbReference>
<reference evidence="6 7" key="1">
    <citation type="submission" date="2021-01" db="EMBL/GenBank/DDBJ databases">
        <title>C459-1 draft genome sequence.</title>
        <authorList>
            <person name="Zhang X.-F."/>
        </authorList>
    </citation>
    <scope>NUCLEOTIDE SEQUENCE [LARGE SCALE GENOMIC DNA]</scope>
    <source>
        <strain evidence="7">C459-1</strain>
    </source>
</reference>
<dbReference type="PRINTS" id="PR00032">
    <property type="entry name" value="HTHARAC"/>
</dbReference>